<dbReference type="PANTHER" id="PTHR33048:SF96">
    <property type="entry name" value="INTEGRAL MEMBRANE PROTEIN"/>
    <property type="match status" value="1"/>
</dbReference>
<organism evidence="9 10">
    <name type="scientific">Phialocephala subalpina</name>
    <dbReference type="NCBI Taxonomy" id="576137"/>
    <lineage>
        <taxon>Eukaryota</taxon>
        <taxon>Fungi</taxon>
        <taxon>Dikarya</taxon>
        <taxon>Ascomycota</taxon>
        <taxon>Pezizomycotina</taxon>
        <taxon>Leotiomycetes</taxon>
        <taxon>Helotiales</taxon>
        <taxon>Mollisiaceae</taxon>
        <taxon>Phialocephala</taxon>
        <taxon>Phialocephala fortinii species complex</taxon>
    </lineage>
</organism>
<protein>
    <recommendedName>
        <fullName evidence="8">Rhodopsin domain-containing protein</fullName>
    </recommendedName>
</protein>
<gene>
    <name evidence="9" type="ORF">PAC_06400</name>
</gene>
<dbReference type="PANTHER" id="PTHR33048">
    <property type="entry name" value="PTH11-LIKE INTEGRAL MEMBRANE PROTEIN (AFU_ORTHOLOGUE AFUA_5G11245)"/>
    <property type="match status" value="1"/>
</dbReference>
<accession>A0A1L7WUR7</accession>
<dbReference type="InterPro" id="IPR052337">
    <property type="entry name" value="SAT4-like"/>
</dbReference>
<evidence type="ECO:0000256" key="5">
    <source>
        <dbReference type="ARBA" id="ARBA00038359"/>
    </source>
</evidence>
<feature type="transmembrane region" description="Helical" evidence="7">
    <location>
        <begin position="210"/>
        <end position="228"/>
    </location>
</feature>
<comment type="similarity">
    <text evidence="5">Belongs to the SAT4 family.</text>
</comment>
<evidence type="ECO:0000256" key="2">
    <source>
        <dbReference type="ARBA" id="ARBA00022692"/>
    </source>
</evidence>
<feature type="compositionally biased region" description="Low complexity" evidence="6">
    <location>
        <begin position="393"/>
        <end position="408"/>
    </location>
</feature>
<feature type="transmembrane region" description="Helical" evidence="7">
    <location>
        <begin position="44"/>
        <end position="68"/>
    </location>
</feature>
<feature type="domain" description="Rhodopsin" evidence="8">
    <location>
        <begin position="27"/>
        <end position="273"/>
    </location>
</feature>
<dbReference type="EMBL" id="FJOG01000008">
    <property type="protein sequence ID" value="CZR56511.1"/>
    <property type="molecule type" value="Genomic_DNA"/>
</dbReference>
<feature type="transmembrane region" description="Helical" evidence="7">
    <location>
        <begin position="248"/>
        <end position="267"/>
    </location>
</feature>
<evidence type="ECO:0000256" key="3">
    <source>
        <dbReference type="ARBA" id="ARBA00022989"/>
    </source>
</evidence>
<feature type="transmembrane region" description="Helical" evidence="7">
    <location>
        <begin position="88"/>
        <end position="110"/>
    </location>
</feature>
<reference evidence="9 10" key="1">
    <citation type="submission" date="2016-03" db="EMBL/GenBank/DDBJ databases">
        <authorList>
            <person name="Ploux O."/>
        </authorList>
    </citation>
    <scope>NUCLEOTIDE SEQUENCE [LARGE SCALE GENOMIC DNA]</scope>
    <source>
        <strain evidence="9 10">UAMH 11012</strain>
    </source>
</reference>
<evidence type="ECO:0000313" key="9">
    <source>
        <dbReference type="EMBL" id="CZR56511.1"/>
    </source>
</evidence>
<name>A0A1L7WUR7_9HELO</name>
<proteinExistence type="inferred from homology"/>
<dbReference type="STRING" id="576137.A0A1L7WUR7"/>
<dbReference type="InterPro" id="IPR049326">
    <property type="entry name" value="Rhodopsin_dom_fungi"/>
</dbReference>
<evidence type="ECO:0000256" key="1">
    <source>
        <dbReference type="ARBA" id="ARBA00004141"/>
    </source>
</evidence>
<keyword evidence="10" id="KW-1185">Reference proteome</keyword>
<feature type="region of interest" description="Disordered" evidence="6">
    <location>
        <begin position="377"/>
        <end position="408"/>
    </location>
</feature>
<dbReference type="Proteomes" id="UP000184330">
    <property type="component" value="Unassembled WGS sequence"/>
</dbReference>
<keyword evidence="4 7" id="KW-0472">Membrane</keyword>
<evidence type="ECO:0000256" key="7">
    <source>
        <dbReference type="SAM" id="Phobius"/>
    </source>
</evidence>
<evidence type="ECO:0000256" key="4">
    <source>
        <dbReference type="ARBA" id="ARBA00023136"/>
    </source>
</evidence>
<evidence type="ECO:0000259" key="8">
    <source>
        <dbReference type="Pfam" id="PF20684"/>
    </source>
</evidence>
<dbReference type="OrthoDB" id="5022096at2759"/>
<dbReference type="Pfam" id="PF20684">
    <property type="entry name" value="Fung_rhodopsin"/>
    <property type="match status" value="1"/>
</dbReference>
<feature type="transmembrane region" description="Helical" evidence="7">
    <location>
        <begin position="12"/>
        <end position="32"/>
    </location>
</feature>
<evidence type="ECO:0000256" key="6">
    <source>
        <dbReference type="SAM" id="MobiDB-lite"/>
    </source>
</evidence>
<feature type="transmembrane region" description="Helical" evidence="7">
    <location>
        <begin position="176"/>
        <end position="198"/>
    </location>
</feature>
<sequence length="408" mass="45668">MAAENRGPELAAVVISLLVFCLVTVGLRCYTMGYMLKRFYAEDWLAVATLVFYTAYSVFALVAVHFGLGQHVANVPTEDHPHALLFKWLGQVFYVLVAVLVKFIVGLFLLRICSHQRWQRITIYTLLGVLALFNAFYIFIVILQCTPVEFYWFRYQVNSPVHGTCNKTKLAIIPTYISLLLNVVSDFTLALLPVSFVWKSKMEIRTKVSVVGVLALGSIASLATAARIPYAKQLLSNPDYLYNFTDLAIWSTVEIGLGLSASSLATLKPLFRKLKILASTQRSRSASNVKQGTQRSTLHSRMISTLSIRLGSNAKSFREIEEENASMGSKPDTWPFTPGEKFEDVELAAFGNKTEIVKNESMVSRHDDTGEIVNRVRQFSFSNPRPPPPIHPSSPHSPRSPLSYHAVR</sequence>
<keyword evidence="3 7" id="KW-1133">Transmembrane helix</keyword>
<feature type="transmembrane region" description="Helical" evidence="7">
    <location>
        <begin position="122"/>
        <end position="143"/>
    </location>
</feature>
<dbReference type="AlphaFoldDB" id="A0A1L7WUR7"/>
<dbReference type="GO" id="GO:0016020">
    <property type="term" value="C:membrane"/>
    <property type="evidence" value="ECO:0007669"/>
    <property type="project" value="UniProtKB-SubCell"/>
</dbReference>
<keyword evidence="2 7" id="KW-0812">Transmembrane</keyword>
<evidence type="ECO:0000313" key="10">
    <source>
        <dbReference type="Proteomes" id="UP000184330"/>
    </source>
</evidence>
<comment type="subcellular location">
    <subcellularLocation>
        <location evidence="1">Membrane</location>
        <topology evidence="1">Multi-pass membrane protein</topology>
    </subcellularLocation>
</comment>